<proteinExistence type="predicted"/>
<evidence type="ECO:0000256" key="1">
    <source>
        <dbReference type="ARBA" id="ARBA00022801"/>
    </source>
</evidence>
<evidence type="ECO:0000313" key="5">
    <source>
        <dbReference type="Proteomes" id="UP000327424"/>
    </source>
</evidence>
<organism evidence="4 5">
    <name type="scientific">Moritella marina ATCC 15381</name>
    <dbReference type="NCBI Taxonomy" id="1202962"/>
    <lineage>
        <taxon>Bacteria</taxon>
        <taxon>Pseudomonadati</taxon>
        <taxon>Pseudomonadota</taxon>
        <taxon>Gammaproteobacteria</taxon>
        <taxon>Alteromonadales</taxon>
        <taxon>Moritellaceae</taxon>
        <taxon>Moritella</taxon>
    </lineage>
</organism>
<keyword evidence="2" id="KW-0812">Transmembrane</keyword>
<dbReference type="EMBL" id="CP044399">
    <property type="protein sequence ID" value="QFI38012.1"/>
    <property type="molecule type" value="Genomic_DNA"/>
</dbReference>
<reference evidence="4 5" key="1">
    <citation type="submission" date="2019-09" db="EMBL/GenBank/DDBJ databases">
        <title>Hybrid Assembly of the complete Genome of the Deep-Sea Bacterium Moritella marina from long Nanopore and Illumina reads.</title>
        <authorList>
            <person name="Magin S."/>
            <person name="Georgoulis A."/>
            <person name="Papadimitriou K."/>
            <person name="Iliakis G."/>
            <person name="Vorgias C.E."/>
        </authorList>
    </citation>
    <scope>NUCLEOTIDE SEQUENCE [LARGE SCALE GENOMIC DNA]</scope>
    <source>
        <strain evidence="4 5">MP-1</strain>
    </source>
</reference>
<feature type="transmembrane region" description="Helical" evidence="2">
    <location>
        <begin position="21"/>
        <end position="42"/>
    </location>
</feature>
<dbReference type="PANTHER" id="PTHR42714">
    <property type="entry name" value="TRNA MODIFICATION GTPASE GTPBP3"/>
    <property type="match status" value="1"/>
</dbReference>
<feature type="transmembrane region" description="Helical" evidence="2">
    <location>
        <begin position="48"/>
        <end position="68"/>
    </location>
</feature>
<name>A0A5J6WNM6_MORMI</name>
<keyword evidence="1" id="KW-0378">Hydrolase</keyword>
<dbReference type="InterPro" id="IPR006073">
    <property type="entry name" value="GTP-bd"/>
</dbReference>
<dbReference type="GO" id="GO:0002098">
    <property type="term" value="P:tRNA wobble uridine modification"/>
    <property type="evidence" value="ECO:0007669"/>
    <property type="project" value="TreeGrafter"/>
</dbReference>
<dbReference type="GO" id="GO:0005525">
    <property type="term" value="F:GTP binding"/>
    <property type="evidence" value="ECO:0007669"/>
    <property type="project" value="InterPro"/>
</dbReference>
<evidence type="ECO:0000259" key="3">
    <source>
        <dbReference type="Pfam" id="PF01926"/>
    </source>
</evidence>
<dbReference type="OrthoDB" id="238366at2"/>
<gene>
    <name evidence="4" type="ORF">FR932_09190</name>
</gene>
<feature type="domain" description="G" evidence="3">
    <location>
        <begin position="286"/>
        <end position="383"/>
    </location>
</feature>
<dbReference type="SUPFAM" id="SSF52540">
    <property type="entry name" value="P-loop containing nucleoside triphosphate hydrolases"/>
    <property type="match status" value="1"/>
</dbReference>
<dbReference type="AlphaFoldDB" id="A0A5J6WNM6"/>
<dbReference type="PANTHER" id="PTHR42714:SF2">
    <property type="entry name" value="TRNA MODIFICATION GTPASE GTPBP3, MITOCHONDRIAL"/>
    <property type="match status" value="1"/>
</dbReference>
<dbReference type="Pfam" id="PF01926">
    <property type="entry name" value="MMR_HSR1"/>
    <property type="match status" value="1"/>
</dbReference>
<evidence type="ECO:0000313" key="4">
    <source>
        <dbReference type="EMBL" id="QFI38012.1"/>
    </source>
</evidence>
<dbReference type="KEGG" id="mmaa:FR932_09190"/>
<dbReference type="Proteomes" id="UP000327424">
    <property type="component" value="Chromosome"/>
</dbReference>
<dbReference type="InterPro" id="IPR027417">
    <property type="entry name" value="P-loop_NTPase"/>
</dbReference>
<dbReference type="GO" id="GO:0030488">
    <property type="term" value="P:tRNA methylation"/>
    <property type="evidence" value="ECO:0007669"/>
    <property type="project" value="TreeGrafter"/>
</dbReference>
<evidence type="ECO:0000256" key="2">
    <source>
        <dbReference type="SAM" id="Phobius"/>
    </source>
</evidence>
<keyword evidence="2" id="KW-1133">Transmembrane helix</keyword>
<dbReference type="RefSeq" id="WP_019441818.1">
    <property type="nucleotide sequence ID" value="NZ_ALOE01000022.1"/>
</dbReference>
<protein>
    <recommendedName>
        <fullName evidence="3">G domain-containing protein</fullName>
    </recommendedName>
</protein>
<accession>A0A5J6WNM6</accession>
<sequence>MRRVKNSLNQLDKLSNGVTAVLTLAILLPVLVLCGFGLYAIIQYGYTLHFAIALVASFFLFYIPLLLLRRKANTQVATVAINADSLVKASVDWSDAENAIWQRLNANIETQLAEDDAWGSLKSHGLVIANITAQAFSRGDLQFSVTDGLKLLEEVSRRYRQTLKENVPFVESIKVSHLKFIFDHQDKIETGKQAADLISKAYRVYQFINPVAAVTKEVRNKLLGDIAGDVGDNLQLNMKRAFLQEVAAVSIDLYSGRFAIDDQDIKKSAIAVEDEQSHPKPLEPLRIAVIGQISAGKSSLINTIKGALDAEVSALPSTNSVNVYSCAVGDIEVLNLVDLPGLDGNENTNKTVLKHVTNADMVLWVLKANQSSRQLDRQFMLSLEEFYAHKDNLHRKKPVFTGILNQVDKLKPLAQWSPPYDLSQSDSVKVDTINKAIEYNKKLLNFDNIIPTSFSAESQQWGQESLEQLIANNVDDSINVQRNRQRLESGNTSASAQFKRVFNGGKSLFKNMI</sequence>
<keyword evidence="5" id="KW-1185">Reference proteome</keyword>
<dbReference type="Gene3D" id="3.40.50.300">
    <property type="entry name" value="P-loop containing nucleotide triphosphate hydrolases"/>
    <property type="match status" value="1"/>
</dbReference>
<dbReference type="GO" id="GO:0016787">
    <property type="term" value="F:hydrolase activity"/>
    <property type="evidence" value="ECO:0007669"/>
    <property type="project" value="UniProtKB-KW"/>
</dbReference>
<keyword evidence="2" id="KW-0472">Membrane</keyword>
<dbReference type="GO" id="GO:0005829">
    <property type="term" value="C:cytosol"/>
    <property type="evidence" value="ECO:0007669"/>
    <property type="project" value="TreeGrafter"/>
</dbReference>